<evidence type="ECO:0000313" key="2">
    <source>
        <dbReference type="EMBL" id="SHI14453.1"/>
    </source>
</evidence>
<accession>A0A1M5YS92</accession>
<proteinExistence type="predicted"/>
<keyword evidence="1" id="KW-0472">Membrane</keyword>
<feature type="transmembrane region" description="Helical" evidence="1">
    <location>
        <begin position="65"/>
        <end position="91"/>
    </location>
</feature>
<dbReference type="RefSeq" id="WP_073379389.1">
    <property type="nucleotide sequence ID" value="NZ_FQXS01000051.1"/>
</dbReference>
<keyword evidence="1" id="KW-0812">Transmembrane</keyword>
<dbReference type="STRING" id="1121409.SAMN02745124_04349"/>
<protein>
    <submittedName>
        <fullName evidence="2">Uncharacterized protein</fullName>
    </submittedName>
</protein>
<dbReference type="EMBL" id="FQXS01000051">
    <property type="protein sequence ID" value="SHI14453.1"/>
    <property type="molecule type" value="Genomic_DNA"/>
</dbReference>
<name>A0A1M5YS92_9BACT</name>
<dbReference type="AlphaFoldDB" id="A0A1M5YS92"/>
<feature type="transmembrane region" description="Helical" evidence="1">
    <location>
        <begin position="6"/>
        <end position="30"/>
    </location>
</feature>
<gene>
    <name evidence="2" type="ORF">SAMN02745124_04349</name>
</gene>
<keyword evidence="3" id="KW-1185">Reference proteome</keyword>
<feature type="transmembrane region" description="Helical" evidence="1">
    <location>
        <begin position="97"/>
        <end position="115"/>
    </location>
</feature>
<dbReference type="OrthoDB" id="369355at2"/>
<evidence type="ECO:0000256" key="1">
    <source>
        <dbReference type="SAM" id="Phobius"/>
    </source>
</evidence>
<dbReference type="Proteomes" id="UP000184139">
    <property type="component" value="Unassembled WGS sequence"/>
</dbReference>
<reference evidence="2 3" key="1">
    <citation type="submission" date="2016-11" db="EMBL/GenBank/DDBJ databases">
        <authorList>
            <person name="Jaros S."/>
            <person name="Januszkiewicz K."/>
            <person name="Wedrychowicz H."/>
        </authorList>
    </citation>
    <scope>NUCLEOTIDE SEQUENCE [LARGE SCALE GENOMIC DNA]</scope>
    <source>
        <strain evidence="2 3">DSM 9705</strain>
    </source>
</reference>
<organism evidence="2 3">
    <name type="scientific">Desulfofustis glycolicus DSM 9705</name>
    <dbReference type="NCBI Taxonomy" id="1121409"/>
    <lineage>
        <taxon>Bacteria</taxon>
        <taxon>Pseudomonadati</taxon>
        <taxon>Thermodesulfobacteriota</taxon>
        <taxon>Desulfobulbia</taxon>
        <taxon>Desulfobulbales</taxon>
        <taxon>Desulfocapsaceae</taxon>
        <taxon>Desulfofustis</taxon>
    </lineage>
</organism>
<evidence type="ECO:0000313" key="3">
    <source>
        <dbReference type="Proteomes" id="UP000184139"/>
    </source>
</evidence>
<sequence>MLSVITLLVVLTLSILVTRVATVALTHTGLSKESAKFQARSAFTGVGFTTDESEKVVNHPVRRRILLVLMLLGNAGIVTAVSSLIVSFINVDRSSSPFWPIALLISGVLLLWFVANSAFVDRHLSNLISTVLKQYTTIDIHDFSKLLHLSGDYQISEVHVEDTGVQ</sequence>
<keyword evidence="1" id="KW-1133">Transmembrane helix</keyword>